<evidence type="ECO:0008006" key="3">
    <source>
        <dbReference type="Google" id="ProtNLM"/>
    </source>
</evidence>
<dbReference type="InterPro" id="IPR029063">
    <property type="entry name" value="SAM-dependent_MTases_sf"/>
</dbReference>
<feature type="non-terminal residue" evidence="1">
    <location>
        <position position="1"/>
    </location>
</feature>
<dbReference type="PANTHER" id="PTHR14614">
    <property type="entry name" value="HEPATOCELLULAR CARCINOMA-ASSOCIATED ANTIGEN"/>
    <property type="match status" value="1"/>
</dbReference>
<reference evidence="1 2" key="1">
    <citation type="submission" date="2018-10" db="EMBL/GenBank/DDBJ databases">
        <authorList>
            <consortium name="Pathogen Informatics"/>
        </authorList>
    </citation>
    <scope>NUCLEOTIDE SEQUENCE [LARGE SCALE GENOMIC DNA]</scope>
</reference>
<dbReference type="InterPro" id="IPR019410">
    <property type="entry name" value="Methyltransf_16"/>
</dbReference>
<dbReference type="Pfam" id="PF10294">
    <property type="entry name" value="Methyltransf_16"/>
    <property type="match status" value="1"/>
</dbReference>
<dbReference type="Proteomes" id="UP000267029">
    <property type="component" value="Unassembled WGS sequence"/>
</dbReference>
<evidence type="ECO:0000313" key="2">
    <source>
        <dbReference type="Proteomes" id="UP000267029"/>
    </source>
</evidence>
<accession>A0A0R3UEI1</accession>
<sequence length="211" mass="24040">QTGYAFHPWKSAELLSQSIVAGHINVSNRRIIELGAGTGLCGITALSCGASWVTFTDVNEPLIEENILRNVERANLSKCSFAVCDWNDIPEVALTQSFDVILASDCLRKSLWLIFQFFISVCWCNGDISHTLSPCSGMYLLNEVQDNRYRRRHEVLLQHANVHPHTKKMLQFALTKMRFNHIHNILGTRICQIFVFLITRSWCKVLFNVSI</sequence>
<keyword evidence="2" id="KW-1185">Reference proteome</keyword>
<dbReference type="CDD" id="cd02440">
    <property type="entry name" value="AdoMet_MTases"/>
    <property type="match status" value="1"/>
</dbReference>
<protein>
    <recommendedName>
        <fullName evidence="3">Methyltransferase small domain-containing protein</fullName>
    </recommendedName>
</protein>
<dbReference type="STRING" id="53468.A0A0R3UEI1"/>
<dbReference type="PANTHER" id="PTHR14614:SF132">
    <property type="entry name" value="PROTEIN-LYSINE METHYLTRANSFERASE C42C1.13"/>
    <property type="match status" value="1"/>
</dbReference>
<evidence type="ECO:0000313" key="1">
    <source>
        <dbReference type="EMBL" id="VDD79411.1"/>
    </source>
</evidence>
<dbReference type="EMBL" id="UXSR01005193">
    <property type="protein sequence ID" value="VDD79411.1"/>
    <property type="molecule type" value="Genomic_DNA"/>
</dbReference>
<name>A0A0R3UEI1_MESCO</name>
<organism evidence="1 2">
    <name type="scientific">Mesocestoides corti</name>
    <name type="common">Flatworm</name>
    <dbReference type="NCBI Taxonomy" id="53468"/>
    <lineage>
        <taxon>Eukaryota</taxon>
        <taxon>Metazoa</taxon>
        <taxon>Spiralia</taxon>
        <taxon>Lophotrochozoa</taxon>
        <taxon>Platyhelminthes</taxon>
        <taxon>Cestoda</taxon>
        <taxon>Eucestoda</taxon>
        <taxon>Cyclophyllidea</taxon>
        <taxon>Mesocestoididae</taxon>
        <taxon>Mesocestoides</taxon>
    </lineage>
</organism>
<gene>
    <name evidence="1" type="ORF">MCOS_LOCUS5414</name>
</gene>
<dbReference type="SUPFAM" id="SSF53335">
    <property type="entry name" value="S-adenosyl-L-methionine-dependent methyltransferases"/>
    <property type="match status" value="1"/>
</dbReference>
<proteinExistence type="predicted"/>
<dbReference type="AlphaFoldDB" id="A0A0R3UEI1"/>
<dbReference type="OrthoDB" id="407325at2759"/>
<dbReference type="Gene3D" id="3.40.50.150">
    <property type="entry name" value="Vaccinia Virus protein VP39"/>
    <property type="match status" value="1"/>
</dbReference>